<dbReference type="STRING" id="888060.HMPREF9081_1427"/>
<comment type="caution">
    <text evidence="2">The sequence shown here is derived from an EMBL/GenBank/DDBJ whole genome shotgun (WGS) entry which is preliminary data.</text>
</comment>
<dbReference type="Proteomes" id="UP000004067">
    <property type="component" value="Unassembled WGS sequence"/>
</dbReference>
<dbReference type="AlphaFoldDB" id="F5RME1"/>
<accession>F5RME1</accession>
<reference evidence="2 3" key="1">
    <citation type="submission" date="2011-04" db="EMBL/GenBank/DDBJ databases">
        <authorList>
            <person name="Muzny D."/>
            <person name="Qin X."/>
            <person name="Deng J."/>
            <person name="Jiang H."/>
            <person name="Liu Y."/>
            <person name="Qu J."/>
            <person name="Song X.-Z."/>
            <person name="Zhang L."/>
            <person name="Thornton R."/>
            <person name="Coyle M."/>
            <person name="Francisco L."/>
            <person name="Jackson L."/>
            <person name="Javaid M."/>
            <person name="Korchina V."/>
            <person name="Kovar C."/>
            <person name="Mata R."/>
            <person name="Mathew T."/>
            <person name="Ngo R."/>
            <person name="Nguyen L."/>
            <person name="Nguyen N."/>
            <person name="Okwuonu G."/>
            <person name="Ongeri F."/>
            <person name="Pham C."/>
            <person name="Simmons D."/>
            <person name="Wilczek-Boney K."/>
            <person name="Hale W."/>
            <person name="Jakkamsetti A."/>
            <person name="Pham P."/>
            <person name="Ruth R."/>
            <person name="San Lucas F."/>
            <person name="Warren J."/>
            <person name="Zhang J."/>
            <person name="Zhao Z."/>
            <person name="Zhou C."/>
            <person name="Zhu D."/>
            <person name="Lee S."/>
            <person name="Bess C."/>
            <person name="Blankenburg K."/>
            <person name="Forbes L."/>
            <person name="Fu Q."/>
            <person name="Gubbala S."/>
            <person name="Hirani K."/>
            <person name="Jayaseelan J.C."/>
            <person name="Lara F."/>
            <person name="Munidasa M."/>
            <person name="Palculict T."/>
            <person name="Patil S."/>
            <person name="Pu L.-L."/>
            <person name="Saada N."/>
            <person name="Tang L."/>
            <person name="Weissenberger G."/>
            <person name="Zhu Y."/>
            <person name="Hemphill L."/>
            <person name="Shang Y."/>
            <person name="Youmans B."/>
            <person name="Ayvaz T."/>
            <person name="Ross M."/>
            <person name="Santibanez J."/>
            <person name="Aqrawi P."/>
            <person name="Gross S."/>
            <person name="Joshi V."/>
            <person name="Fowler G."/>
            <person name="Nazareth L."/>
            <person name="Reid J."/>
            <person name="Worley K."/>
            <person name="Petrosino J."/>
            <person name="Highlander S."/>
            <person name="Gibbs R."/>
        </authorList>
    </citation>
    <scope>NUCLEOTIDE SEQUENCE [LARGE SCALE GENOMIC DNA]</scope>
    <source>
        <strain evidence="2 3">DSM 2778</strain>
    </source>
</reference>
<evidence type="ECO:0000313" key="3">
    <source>
        <dbReference type="Proteomes" id="UP000004067"/>
    </source>
</evidence>
<dbReference type="HOGENOM" id="CLU_111143_0_0_9"/>
<keyword evidence="1" id="KW-0732">Signal</keyword>
<gene>
    <name evidence="2" type="ORF">HMPREF9081_1427</name>
</gene>
<dbReference type="eggNOG" id="ENOG5032TEC">
    <property type="taxonomic scope" value="Bacteria"/>
</dbReference>
<evidence type="ECO:0000256" key="1">
    <source>
        <dbReference type="SAM" id="SignalP"/>
    </source>
</evidence>
<sequence length="216" mass="23565">MIKRYRKIAATVFASAVLSSASYAFSAEAADVETVQAVGQSVPELSYSYKSEAYGYQILCPKPPVGVIPASTLFENRTGEILIFENEEYHIKNAWVVLINAFPEEALPDLNRIDPEEATTLLARIMGSNGYEGIMLVKLTENNKAIFATTAKEVEIDEDGDGITDATATADNQMAVLFFRGENGERYGLELIDNPDLRAASVASFLAGARTLHARM</sequence>
<feature type="chain" id="PRO_5003331204" evidence="1">
    <location>
        <begin position="30"/>
        <end position="216"/>
    </location>
</feature>
<keyword evidence="3" id="KW-1185">Reference proteome</keyword>
<evidence type="ECO:0000313" key="2">
    <source>
        <dbReference type="EMBL" id="EGK59832.1"/>
    </source>
</evidence>
<proteinExistence type="predicted"/>
<protein>
    <submittedName>
        <fullName evidence="2">Uncharacterized protein</fullName>
    </submittedName>
</protein>
<dbReference type="OrthoDB" id="1664616at2"/>
<dbReference type="RefSeq" id="WP_006306396.1">
    <property type="nucleotide sequence ID" value="NZ_GL892076.1"/>
</dbReference>
<organism evidence="2 3">
    <name type="scientific">Centipeda periodontii DSM 2778</name>
    <dbReference type="NCBI Taxonomy" id="888060"/>
    <lineage>
        <taxon>Bacteria</taxon>
        <taxon>Bacillati</taxon>
        <taxon>Bacillota</taxon>
        <taxon>Negativicutes</taxon>
        <taxon>Selenomonadales</taxon>
        <taxon>Selenomonadaceae</taxon>
        <taxon>Centipeda</taxon>
    </lineage>
</organism>
<dbReference type="EMBL" id="AFHQ01000033">
    <property type="protein sequence ID" value="EGK59832.1"/>
    <property type="molecule type" value="Genomic_DNA"/>
</dbReference>
<name>F5RME1_9FIRM</name>
<feature type="signal peptide" evidence="1">
    <location>
        <begin position="1"/>
        <end position="29"/>
    </location>
</feature>